<dbReference type="SUPFAM" id="SSF51445">
    <property type="entry name" value="(Trans)glycosidases"/>
    <property type="match status" value="1"/>
</dbReference>
<dbReference type="InterPro" id="IPR008979">
    <property type="entry name" value="Galactose-bd-like_sf"/>
</dbReference>
<evidence type="ECO:0000256" key="3">
    <source>
        <dbReference type="ARBA" id="ARBA00023295"/>
    </source>
</evidence>
<dbReference type="GO" id="GO:0004563">
    <property type="term" value="F:beta-N-acetylhexosaminidase activity"/>
    <property type="evidence" value="ECO:0007669"/>
    <property type="project" value="InterPro"/>
</dbReference>
<dbReference type="AlphaFoldDB" id="A0A2T3IFR5"/>
<comment type="similarity">
    <text evidence="1">Belongs to the glycosyl hydrolase 20 family.</text>
</comment>
<comment type="caution">
    <text evidence="7">The sequence shown here is derived from an EMBL/GenBank/DDBJ whole genome shotgun (WGS) entry which is preliminary data.</text>
</comment>
<evidence type="ECO:0000313" key="7">
    <source>
        <dbReference type="EMBL" id="PSU25149.1"/>
    </source>
</evidence>
<keyword evidence="2" id="KW-0378">Hydrolase</keyword>
<organism evidence="7 8">
    <name type="scientific">Photobacterium aquimaris</name>
    <dbReference type="NCBI Taxonomy" id="512643"/>
    <lineage>
        <taxon>Bacteria</taxon>
        <taxon>Pseudomonadati</taxon>
        <taxon>Pseudomonadota</taxon>
        <taxon>Gammaproteobacteria</taxon>
        <taxon>Vibrionales</taxon>
        <taxon>Vibrionaceae</taxon>
        <taxon>Photobacterium</taxon>
    </lineage>
</organism>
<protein>
    <recommendedName>
        <fullName evidence="4">N-acetyl-beta-glucosaminidase</fullName>
    </recommendedName>
</protein>
<dbReference type="PROSITE" id="PS51257">
    <property type="entry name" value="PROKAR_LIPOPROTEIN"/>
    <property type="match status" value="1"/>
</dbReference>
<dbReference type="Gene3D" id="3.30.379.10">
    <property type="entry name" value="Chitobiase/beta-hexosaminidase domain 2-like"/>
    <property type="match status" value="1"/>
</dbReference>
<dbReference type="InterPro" id="IPR025705">
    <property type="entry name" value="Beta_hexosaminidase_sua/sub"/>
</dbReference>
<dbReference type="InterPro" id="IPR015883">
    <property type="entry name" value="Glyco_hydro_20_cat"/>
</dbReference>
<dbReference type="GO" id="GO:0005975">
    <property type="term" value="P:carbohydrate metabolic process"/>
    <property type="evidence" value="ECO:0007669"/>
    <property type="project" value="InterPro"/>
</dbReference>
<accession>A0A2T3IFR5</accession>
<dbReference type="Pfam" id="PF02838">
    <property type="entry name" value="Glyco_hydro_20b"/>
    <property type="match status" value="1"/>
</dbReference>
<dbReference type="InterPro" id="IPR052764">
    <property type="entry name" value="GH20_Enzymes"/>
</dbReference>
<evidence type="ECO:0000256" key="2">
    <source>
        <dbReference type="ARBA" id="ARBA00022801"/>
    </source>
</evidence>
<dbReference type="InterPro" id="IPR029018">
    <property type="entry name" value="Hex-like_dom2"/>
</dbReference>
<dbReference type="PANTHER" id="PTHR43678:SF1">
    <property type="entry name" value="BETA-N-ACETYLHEXOSAMINIDASE"/>
    <property type="match status" value="1"/>
</dbReference>
<proteinExistence type="inferred from homology"/>
<keyword evidence="3" id="KW-0326">Glycosidase</keyword>
<feature type="active site" description="Proton donor" evidence="5">
    <location>
        <position position="360"/>
    </location>
</feature>
<dbReference type="PANTHER" id="PTHR43678">
    <property type="entry name" value="PUTATIVE (AFU_ORTHOLOGUE AFUA_2G00640)-RELATED"/>
    <property type="match status" value="1"/>
</dbReference>
<dbReference type="SUPFAM" id="SSF49785">
    <property type="entry name" value="Galactose-binding domain-like"/>
    <property type="match status" value="1"/>
</dbReference>
<dbReference type="Pfam" id="PF00728">
    <property type="entry name" value="Glyco_hydro_20"/>
    <property type="match status" value="1"/>
</dbReference>
<dbReference type="InterPro" id="IPR000421">
    <property type="entry name" value="FA58C"/>
</dbReference>
<dbReference type="SUPFAM" id="SSF55545">
    <property type="entry name" value="beta-N-acetylhexosaminidase-like domain"/>
    <property type="match status" value="1"/>
</dbReference>
<evidence type="ECO:0000259" key="6">
    <source>
        <dbReference type="PROSITE" id="PS50022"/>
    </source>
</evidence>
<dbReference type="OrthoDB" id="9763537at2"/>
<dbReference type="InterPro" id="IPR017853">
    <property type="entry name" value="GH"/>
</dbReference>
<dbReference type="EMBL" id="PYMK01000025">
    <property type="protein sequence ID" value="PSU25149.1"/>
    <property type="molecule type" value="Genomic_DNA"/>
</dbReference>
<evidence type="ECO:0000256" key="5">
    <source>
        <dbReference type="PIRSR" id="PIRSR625705-1"/>
    </source>
</evidence>
<dbReference type="InterPro" id="IPR015882">
    <property type="entry name" value="HEX_bac_N"/>
</dbReference>
<sequence length="730" mass="81871">MKKSTLAILITTSLLGGCLDGGKDGSDGKDGIPSVVNEVPNTIPSLKFWQGKTGFTDITYTSRIILNSDDAETLEVLQGTANIFNEDLKVLNGFTLDVVLNGGEGKKGDIIYNITGFTPPAHDKSAHDESYTVSIDGKVVITAPEIRGAAYASATIKQMLAQDSDGNDSLSNGLIQDEPKMRVRGFMLDMGRRGVDKQFLTNYLKFMSYYKMSELQMHINDNKILKGHPDDPNTFHELNWSWDSWDTEYVSFSLQLQDTENWELSKVSNKEDPSKFLFVLSVQDMKELRTLADSLGIELTLEVEAPAHAGAFTQAFPELRNPDHKPDHLDLSNPKTFDMLKDVWTQLIPYFHNAHIGMDEYAGDPKDHTKPDKTSGEMVNYMNTMNAFLKDKGFNEIRAWGNYGQLAFPNREELDSDIVYQPWWGQPAMAQQAYDAGHKFINTNHIWYTVPTSAGACYPDMHDPKNLYDNYRADIMSGWERNVGAWGKEYPMKMNVNDPQFLGATVAIWNDNGHYEDYYYSDQDVHERLRNKLKIVAENMWNNKTTLPYEEFMNLAGMLGESPSFKLAVEFSPLYDGNLVGNASAYSSSYKMVTVKPENCNGGIEGVNMTDLTTTNYIGHASAAIDGETNSRWIAQDKDGSTAWLSIDLQTPKTIGKVSIDWGKGWASEYLIQTSDDGFAWKTVATVEGSGIKDETVNFEPVTARFVKIQGVTMGSDKPYQIHEFRVFAK</sequence>
<evidence type="ECO:0000256" key="4">
    <source>
        <dbReference type="ARBA" id="ARBA00033000"/>
    </source>
</evidence>
<dbReference type="PRINTS" id="PR00738">
    <property type="entry name" value="GLHYDRLASE20"/>
</dbReference>
<evidence type="ECO:0000313" key="8">
    <source>
        <dbReference type="Proteomes" id="UP000240254"/>
    </source>
</evidence>
<evidence type="ECO:0000256" key="1">
    <source>
        <dbReference type="ARBA" id="ARBA00006285"/>
    </source>
</evidence>
<dbReference type="RefSeq" id="WP_065177107.1">
    <property type="nucleotide sequence ID" value="NZ_LZFA01000049.1"/>
</dbReference>
<reference evidence="7 8" key="1">
    <citation type="submission" date="2018-03" db="EMBL/GenBank/DDBJ databases">
        <title>Whole genome sequencing of Histamine producing bacteria.</title>
        <authorList>
            <person name="Butler K."/>
        </authorList>
    </citation>
    <scope>NUCLEOTIDE SEQUENCE [LARGE SCALE GENOMIC DNA]</scope>
    <source>
        <strain evidence="7 8">BS2</strain>
    </source>
</reference>
<feature type="domain" description="F5/8 type C" evidence="6">
    <location>
        <begin position="587"/>
        <end position="730"/>
    </location>
</feature>
<dbReference type="PROSITE" id="PS50022">
    <property type="entry name" value="FA58C_3"/>
    <property type="match status" value="1"/>
</dbReference>
<dbReference type="Proteomes" id="UP000240254">
    <property type="component" value="Unassembled WGS sequence"/>
</dbReference>
<name>A0A2T3IFR5_9GAMM</name>
<dbReference type="Gene3D" id="3.20.20.80">
    <property type="entry name" value="Glycosidases"/>
    <property type="match status" value="1"/>
</dbReference>
<gene>
    <name evidence="7" type="ORF">CTM88_18240</name>
</gene>
<dbReference type="Gene3D" id="2.60.120.260">
    <property type="entry name" value="Galactose-binding domain-like"/>
    <property type="match status" value="1"/>
</dbReference>
<dbReference type="Pfam" id="PF00754">
    <property type="entry name" value="F5_F8_type_C"/>
    <property type="match status" value="1"/>
</dbReference>